<protein>
    <submittedName>
        <fullName evidence="4">Leucine rich repeat containing 18</fullName>
    </submittedName>
</protein>
<evidence type="ECO:0000256" key="1">
    <source>
        <dbReference type="ARBA" id="ARBA00022614"/>
    </source>
</evidence>
<organism evidence="4 5">
    <name type="scientific">Oncorhynchus kisutch</name>
    <name type="common">Coho salmon</name>
    <name type="synonym">Salmo kisutch</name>
    <dbReference type="NCBI Taxonomy" id="8019"/>
    <lineage>
        <taxon>Eukaryota</taxon>
        <taxon>Metazoa</taxon>
        <taxon>Chordata</taxon>
        <taxon>Craniata</taxon>
        <taxon>Vertebrata</taxon>
        <taxon>Euteleostomi</taxon>
        <taxon>Actinopterygii</taxon>
        <taxon>Neopterygii</taxon>
        <taxon>Teleostei</taxon>
        <taxon>Protacanthopterygii</taxon>
        <taxon>Salmoniformes</taxon>
        <taxon>Salmonidae</taxon>
        <taxon>Salmoninae</taxon>
        <taxon>Oncorhynchus</taxon>
    </lineage>
</organism>
<dbReference type="InterPro" id="IPR050216">
    <property type="entry name" value="LRR_domain-containing"/>
</dbReference>
<dbReference type="Ensembl" id="ENSOKIT00005048536.1">
    <property type="protein sequence ID" value="ENSOKIP00005046053.1"/>
    <property type="gene ID" value="ENSOKIG00005019415.1"/>
</dbReference>
<feature type="domain" description="Leucine-rich repeat and WD repeat-containing protein 1 LRR" evidence="3">
    <location>
        <begin position="196"/>
        <end position="281"/>
    </location>
</feature>
<reference evidence="4" key="1">
    <citation type="submission" date="2025-08" db="UniProtKB">
        <authorList>
            <consortium name="Ensembl"/>
        </authorList>
    </citation>
    <scope>IDENTIFICATION</scope>
</reference>
<dbReference type="InterPro" id="IPR032675">
    <property type="entry name" value="LRR_dom_sf"/>
</dbReference>
<proteinExistence type="predicted"/>
<dbReference type="GO" id="GO:0005737">
    <property type="term" value="C:cytoplasm"/>
    <property type="evidence" value="ECO:0007669"/>
    <property type="project" value="TreeGrafter"/>
</dbReference>
<dbReference type="PANTHER" id="PTHR48051:SF42">
    <property type="entry name" value="LEUCINE-RICH REPEAT-CONTAINING PROTEIN 18-LIKE"/>
    <property type="match status" value="1"/>
</dbReference>
<accession>A0A8C7GQL2</accession>
<reference evidence="4" key="2">
    <citation type="submission" date="2025-09" db="UniProtKB">
        <authorList>
            <consortium name="Ensembl"/>
        </authorList>
    </citation>
    <scope>IDENTIFICATION</scope>
</reference>
<dbReference type="SMART" id="SM00369">
    <property type="entry name" value="LRR_TYP"/>
    <property type="match status" value="4"/>
</dbReference>
<gene>
    <name evidence="4" type="primary">LRRC18</name>
    <name evidence="4" type="synonym">LOC109870447</name>
</gene>
<dbReference type="Proteomes" id="UP000694557">
    <property type="component" value="Unassembled WGS sequence"/>
</dbReference>
<dbReference type="InterPro" id="IPR056363">
    <property type="entry name" value="LRR_LRWD1_dom"/>
</dbReference>
<evidence type="ECO:0000313" key="4">
    <source>
        <dbReference type="Ensembl" id="ENSOKIP00005046053.1"/>
    </source>
</evidence>
<dbReference type="GeneTree" id="ENSGT00940000156026"/>
<name>A0A8C7GQL2_ONCKI</name>
<dbReference type="PANTHER" id="PTHR48051">
    <property type="match status" value="1"/>
</dbReference>
<evidence type="ECO:0000313" key="5">
    <source>
        <dbReference type="Proteomes" id="UP000694557"/>
    </source>
</evidence>
<sequence>MQSWSWSGLCRTTKPRAQARYMPRSSLRRDTVLTLQIIKCNLSSLFTGPQGALGHAQLAREMEGSSTNLGRAFLCLRSGDCTLSVSALIWVVDELQYGMMAKGKKQSSEPKGRKITLKMAKLALKLTVDGKRRLDLSNMEITTFPKCILKLCDVDELDLSRNLLKKIPDSIAKFVNLCFLDLHSNQLDQVPEAIGRLRNLYSLNLCNNCLSTVGLPNEIGLLRKLRSLNLGMNVLESIPSSIAALKELRHLGLFNNQLTRVPECLRNLPYLETVNLKCNPIPLEDDKGIDPIQRVECLYLVRESSLCACCLQKVKDNRQRVNSRLSRGPTLRKSIFAGLNTPNSVVQEYQAIWR</sequence>
<keyword evidence="1" id="KW-0433">Leucine-rich repeat</keyword>
<keyword evidence="2" id="KW-0677">Repeat</keyword>
<evidence type="ECO:0000256" key="2">
    <source>
        <dbReference type="ARBA" id="ARBA00022737"/>
    </source>
</evidence>
<keyword evidence="5" id="KW-1185">Reference proteome</keyword>
<dbReference type="SUPFAM" id="SSF52058">
    <property type="entry name" value="L domain-like"/>
    <property type="match status" value="1"/>
</dbReference>
<dbReference type="Pfam" id="PF23211">
    <property type="entry name" value="LRR_LRWD1"/>
    <property type="match status" value="1"/>
</dbReference>
<dbReference type="Gene3D" id="3.80.10.10">
    <property type="entry name" value="Ribonuclease Inhibitor"/>
    <property type="match status" value="2"/>
</dbReference>
<dbReference type="AlphaFoldDB" id="A0A8C7GQL2"/>
<dbReference type="InterPro" id="IPR003591">
    <property type="entry name" value="Leu-rich_rpt_typical-subtyp"/>
</dbReference>
<evidence type="ECO:0000259" key="3">
    <source>
        <dbReference type="Pfam" id="PF23211"/>
    </source>
</evidence>